<evidence type="ECO:0000313" key="2">
    <source>
        <dbReference type="Proteomes" id="UP000663722"/>
    </source>
</evidence>
<dbReference type="KEGG" id="dmm:dnm_025560"/>
<dbReference type="EMBL" id="CP061800">
    <property type="protein sequence ID" value="QTA86532.1"/>
    <property type="molecule type" value="Genomic_DNA"/>
</dbReference>
<organism evidence="1 2">
    <name type="scientific">Desulfonema magnum</name>
    <dbReference type="NCBI Taxonomy" id="45655"/>
    <lineage>
        <taxon>Bacteria</taxon>
        <taxon>Pseudomonadati</taxon>
        <taxon>Thermodesulfobacteriota</taxon>
        <taxon>Desulfobacteria</taxon>
        <taxon>Desulfobacterales</taxon>
        <taxon>Desulfococcaceae</taxon>
        <taxon>Desulfonema</taxon>
    </lineage>
</organism>
<accession>A0A975GM79</accession>
<sequence length="48" mass="5395">MQFVRWGTVKVSLRKTSEDFGEARLNRFENLGGLMSAVIIITDSNGFC</sequence>
<evidence type="ECO:0000313" key="1">
    <source>
        <dbReference type="EMBL" id="QTA86532.1"/>
    </source>
</evidence>
<name>A0A975GM79_9BACT</name>
<reference evidence="1" key="1">
    <citation type="journal article" date="2021" name="Microb. Physiol.">
        <title>Proteogenomic Insights into the Physiology of Marine, Sulfate-Reducing, Filamentous Desulfonema limicola and Desulfonema magnum.</title>
        <authorList>
            <person name="Schnaars V."/>
            <person name="Wohlbrand L."/>
            <person name="Scheve S."/>
            <person name="Hinrichs C."/>
            <person name="Reinhardt R."/>
            <person name="Rabus R."/>
        </authorList>
    </citation>
    <scope>NUCLEOTIDE SEQUENCE</scope>
    <source>
        <strain evidence="1">4be13</strain>
    </source>
</reference>
<gene>
    <name evidence="1" type="ORF">dnm_025560</name>
</gene>
<protein>
    <submittedName>
        <fullName evidence="1">Uncharacterized protein</fullName>
    </submittedName>
</protein>
<dbReference type="AlphaFoldDB" id="A0A975GM79"/>
<proteinExistence type="predicted"/>
<keyword evidence="2" id="KW-1185">Reference proteome</keyword>
<dbReference type="Proteomes" id="UP000663722">
    <property type="component" value="Chromosome"/>
</dbReference>